<protein>
    <recommendedName>
        <fullName evidence="3">PD-(D/E)XK motif protein</fullName>
    </recommendedName>
</protein>
<reference evidence="2" key="1">
    <citation type="journal article" date="2019" name="Int. J. Syst. Evol. Microbiol.">
        <title>The Global Catalogue of Microorganisms (GCM) 10K type strain sequencing project: providing services to taxonomists for standard genome sequencing and annotation.</title>
        <authorList>
            <consortium name="The Broad Institute Genomics Platform"/>
            <consortium name="The Broad Institute Genome Sequencing Center for Infectious Disease"/>
            <person name="Wu L."/>
            <person name="Ma J."/>
        </authorList>
    </citation>
    <scope>NUCLEOTIDE SEQUENCE [LARGE SCALE GENOMIC DNA]</scope>
    <source>
        <strain evidence="2">CGMCC 1.6784</strain>
    </source>
</reference>
<sequence>MLFEAYTALVDKFPSGCQSLYGEELPAVAGMWLAIDEQAFPSLLFSSQPADTRSDIELRFVGVRFSRECEIAVDGRPHACGTYTIVRLEENDPDLVRVFLRLLEETFCGKAPSARSNREISERILELANLFSQLEHSAKDLVGLWGELQIICQADSPESAARCWCLEKTAKYDFVCDDFALEAKTTLRPSRVHRFSLDQLRSHGELEIYVASIQAVQAFGGSTVSELMDRILEAITGAELRRSFLALCLLKGGEDIYKSGLKLQLLSYDKGVAYFAASDIPVPFVGAELPITNVKFDVCLDNVRQQDGQVSARLGKFAGQVSNE</sequence>
<evidence type="ECO:0008006" key="3">
    <source>
        <dbReference type="Google" id="ProtNLM"/>
    </source>
</evidence>
<dbReference type="RefSeq" id="WP_141460579.1">
    <property type="nucleotide sequence ID" value="NZ_BMLK01000010.1"/>
</dbReference>
<dbReference type="Proteomes" id="UP000605099">
    <property type="component" value="Unassembled WGS sequence"/>
</dbReference>
<evidence type="ECO:0000313" key="2">
    <source>
        <dbReference type="Proteomes" id="UP000605099"/>
    </source>
</evidence>
<accession>A0ABQ2JR01</accession>
<comment type="caution">
    <text evidence="1">The sequence shown here is derived from an EMBL/GenBank/DDBJ whole genome shotgun (WGS) entry which is preliminary data.</text>
</comment>
<dbReference type="InterPro" id="IPR025534">
    <property type="entry name" value="DUF4420"/>
</dbReference>
<name>A0ABQ2JR01_9SPHN</name>
<organism evidence="1 2">
    <name type="scientific">Novosphingobium indicum</name>
    <dbReference type="NCBI Taxonomy" id="462949"/>
    <lineage>
        <taxon>Bacteria</taxon>
        <taxon>Pseudomonadati</taxon>
        <taxon>Pseudomonadota</taxon>
        <taxon>Alphaproteobacteria</taxon>
        <taxon>Sphingomonadales</taxon>
        <taxon>Sphingomonadaceae</taxon>
        <taxon>Novosphingobium</taxon>
    </lineage>
</organism>
<proteinExistence type="predicted"/>
<gene>
    <name evidence="1" type="ORF">GCM10011349_23620</name>
</gene>
<dbReference type="EMBL" id="BMLK01000010">
    <property type="protein sequence ID" value="GGN51237.1"/>
    <property type="molecule type" value="Genomic_DNA"/>
</dbReference>
<keyword evidence="2" id="KW-1185">Reference proteome</keyword>
<dbReference type="Pfam" id="PF14390">
    <property type="entry name" value="DUF4420"/>
    <property type="match status" value="1"/>
</dbReference>
<evidence type="ECO:0000313" key="1">
    <source>
        <dbReference type="EMBL" id="GGN51237.1"/>
    </source>
</evidence>